<feature type="transmembrane region" description="Helical" evidence="1">
    <location>
        <begin position="12"/>
        <end position="31"/>
    </location>
</feature>
<sequence length="95" mass="10877">MNKRNKLFTSINIFKFLIGVSVMMLALYNLFINSAAIINSMLIIQLLFALLLIVSGIQSLKDDNENKRRIAYAYFIIALVVLILNLVTFLRILKI</sequence>
<accession>A0A1M6GSS6</accession>
<dbReference type="EMBL" id="FQXJ01000039">
    <property type="protein sequence ID" value="SHJ13014.1"/>
    <property type="molecule type" value="Genomic_DNA"/>
</dbReference>
<keyword evidence="3" id="KW-1185">Reference proteome</keyword>
<keyword evidence="1" id="KW-1133">Transmembrane helix</keyword>
<gene>
    <name evidence="2" type="ORF">SAMN02746098_05212</name>
</gene>
<evidence type="ECO:0008006" key="4">
    <source>
        <dbReference type="Google" id="ProtNLM"/>
    </source>
</evidence>
<dbReference type="AlphaFoldDB" id="A0A1M6GSS6"/>
<keyword evidence="1" id="KW-0472">Membrane</keyword>
<proteinExistence type="predicted"/>
<protein>
    <recommendedName>
        <fullName evidence="4">DUF3953 domain-containing protein</fullName>
    </recommendedName>
</protein>
<name>A0A1M6GSS6_9FIRM</name>
<dbReference type="RefSeq" id="WP_073033412.1">
    <property type="nucleotide sequence ID" value="NZ_FQXJ01000039.1"/>
</dbReference>
<feature type="transmembrane region" description="Helical" evidence="1">
    <location>
        <begin position="72"/>
        <end position="93"/>
    </location>
</feature>
<evidence type="ECO:0000313" key="3">
    <source>
        <dbReference type="Proteomes" id="UP000183954"/>
    </source>
</evidence>
<organism evidence="2 3">
    <name type="scientific">Desulfosporosinus lacus DSM 15449</name>
    <dbReference type="NCBI Taxonomy" id="1121420"/>
    <lineage>
        <taxon>Bacteria</taxon>
        <taxon>Bacillati</taxon>
        <taxon>Bacillota</taxon>
        <taxon>Clostridia</taxon>
        <taxon>Eubacteriales</taxon>
        <taxon>Desulfitobacteriaceae</taxon>
        <taxon>Desulfosporosinus</taxon>
    </lineage>
</organism>
<evidence type="ECO:0000256" key="1">
    <source>
        <dbReference type="SAM" id="Phobius"/>
    </source>
</evidence>
<evidence type="ECO:0000313" key="2">
    <source>
        <dbReference type="EMBL" id="SHJ13014.1"/>
    </source>
</evidence>
<keyword evidence="1" id="KW-0812">Transmembrane</keyword>
<reference evidence="3" key="1">
    <citation type="submission" date="2016-11" db="EMBL/GenBank/DDBJ databases">
        <authorList>
            <person name="Varghese N."/>
            <person name="Submissions S."/>
        </authorList>
    </citation>
    <scope>NUCLEOTIDE SEQUENCE [LARGE SCALE GENOMIC DNA]</scope>
    <source>
        <strain evidence="3">DSM 15449</strain>
    </source>
</reference>
<dbReference type="Proteomes" id="UP000183954">
    <property type="component" value="Unassembled WGS sequence"/>
</dbReference>
<feature type="transmembrane region" description="Helical" evidence="1">
    <location>
        <begin position="37"/>
        <end position="60"/>
    </location>
</feature>